<organism evidence="2 3">
    <name type="scientific">Palleronia caenipelagi</name>
    <dbReference type="NCBI Taxonomy" id="2489174"/>
    <lineage>
        <taxon>Bacteria</taxon>
        <taxon>Pseudomonadati</taxon>
        <taxon>Pseudomonadota</taxon>
        <taxon>Alphaproteobacteria</taxon>
        <taxon>Rhodobacterales</taxon>
        <taxon>Roseobacteraceae</taxon>
        <taxon>Palleronia</taxon>
    </lineage>
</organism>
<accession>A0A547PJH7</accession>
<feature type="transmembrane region" description="Helical" evidence="1">
    <location>
        <begin position="74"/>
        <end position="96"/>
    </location>
</feature>
<dbReference type="Proteomes" id="UP000318590">
    <property type="component" value="Unassembled WGS sequence"/>
</dbReference>
<comment type="caution">
    <text evidence="2">The sequence shown here is derived from an EMBL/GenBank/DDBJ whole genome shotgun (WGS) entry which is preliminary data.</text>
</comment>
<name>A0A547PJH7_9RHOB</name>
<keyword evidence="1" id="KW-0472">Membrane</keyword>
<feature type="transmembrane region" description="Helical" evidence="1">
    <location>
        <begin position="25"/>
        <end position="49"/>
    </location>
</feature>
<proteinExistence type="predicted"/>
<keyword evidence="1" id="KW-0812">Transmembrane</keyword>
<dbReference type="AlphaFoldDB" id="A0A547PJH7"/>
<reference evidence="2 3" key="1">
    <citation type="submission" date="2019-06" db="EMBL/GenBank/DDBJ databases">
        <title>Paenimaribius caenipelagi gen. nov., sp. nov., isolated from a tidal flat.</title>
        <authorList>
            <person name="Yoon J.-H."/>
        </authorList>
    </citation>
    <scope>NUCLEOTIDE SEQUENCE [LARGE SCALE GENOMIC DNA]</scope>
    <source>
        <strain evidence="2 3">JBTF-M29</strain>
    </source>
</reference>
<evidence type="ECO:0000313" key="2">
    <source>
        <dbReference type="EMBL" id="TRD14315.1"/>
    </source>
</evidence>
<dbReference type="RefSeq" id="WP_142836287.1">
    <property type="nucleotide sequence ID" value="NZ_VFSV01000080.1"/>
</dbReference>
<protein>
    <submittedName>
        <fullName evidence="2">Uncharacterized protein</fullName>
    </submittedName>
</protein>
<sequence length="105" mass="11301">MRLPGFADDFYARPLAWAGNQAGHYLIGAYAAAATGWSPGLLVALYIALIESWQIARSPGNIRLLRDSAEDTGFVALGAFDLILWTAAPLALGGAIRAWQRRKEG</sequence>
<keyword evidence="3" id="KW-1185">Reference proteome</keyword>
<keyword evidence="1" id="KW-1133">Transmembrane helix</keyword>
<evidence type="ECO:0000313" key="3">
    <source>
        <dbReference type="Proteomes" id="UP000318590"/>
    </source>
</evidence>
<gene>
    <name evidence="2" type="ORF">FEV53_19205</name>
</gene>
<dbReference type="EMBL" id="VFSV01000080">
    <property type="protein sequence ID" value="TRD14315.1"/>
    <property type="molecule type" value="Genomic_DNA"/>
</dbReference>
<evidence type="ECO:0000256" key="1">
    <source>
        <dbReference type="SAM" id="Phobius"/>
    </source>
</evidence>